<feature type="chain" id="PRO_5016346714" description="Peptidoglycan binding-like domain-containing protein" evidence="2">
    <location>
        <begin position="21"/>
        <end position="962"/>
    </location>
</feature>
<comment type="caution">
    <text evidence="4">The sequence shown here is derived from an EMBL/GenBank/DDBJ whole genome shotgun (WGS) entry which is preliminary data.</text>
</comment>
<protein>
    <recommendedName>
        <fullName evidence="3">Peptidoglycan binding-like domain-containing protein</fullName>
    </recommendedName>
</protein>
<dbReference type="EMBL" id="QMBP01000010">
    <property type="protein sequence ID" value="RAZ88884.1"/>
    <property type="molecule type" value="Genomic_DNA"/>
</dbReference>
<dbReference type="InterPro" id="IPR002477">
    <property type="entry name" value="Peptidoglycan-bd-like"/>
</dbReference>
<dbReference type="Gene3D" id="1.10.101.10">
    <property type="entry name" value="PGBD-like superfamily/PGBD"/>
    <property type="match status" value="1"/>
</dbReference>
<feature type="region of interest" description="Disordered" evidence="1">
    <location>
        <begin position="796"/>
        <end position="816"/>
    </location>
</feature>
<keyword evidence="5" id="KW-1185">Reference proteome</keyword>
<name>A0A330HQ82_9HYPH</name>
<evidence type="ECO:0000256" key="2">
    <source>
        <dbReference type="SAM" id="SignalP"/>
    </source>
</evidence>
<dbReference type="OrthoDB" id="8442644at2"/>
<dbReference type="RefSeq" id="WP_112099318.1">
    <property type="nucleotide sequence ID" value="NZ_QMBP01000010.1"/>
</dbReference>
<dbReference type="InterPro" id="IPR036366">
    <property type="entry name" value="PGBDSf"/>
</dbReference>
<dbReference type="Pfam" id="PF01471">
    <property type="entry name" value="PG_binding_1"/>
    <property type="match status" value="1"/>
</dbReference>
<dbReference type="Proteomes" id="UP000251558">
    <property type="component" value="Unassembled WGS sequence"/>
</dbReference>
<proteinExistence type="predicted"/>
<keyword evidence="2" id="KW-0732">Signal</keyword>
<sequence>MRRACSVGVAALLVAASLPAVSSASSLSEFIQIIQNGQQVVRPMGFRPPQSNAFWLVVSSRPGEEEAIALAQSYAPTLGPTLVVHSRNGVFAVVAGTLYQDKAKANLTALKELHIIPQDSFLSRGDGLDGLVWMSYQRGASFDFATQPNYLRVVQRLQAAMSRLGLYSGPVDGLIGPTTVKAFRVYQSRFDLQTGDLLTEYSLTEIERNASDGFHSDQERNDARALGYTDAQSFSDAKAGGFTSASAFAQAKSMGFMTQRDYDAAVSGGFRNRDEYQGAQTGGFDAANEYRAALQLGIQNRAELVAYRASGFSDPAAYRDAKQKGFSDKASYDKSEARKLKAARASAAALLSDAETFLKLNPQTTDLVEIAGQAAALNAQVQTDSTDALNGSALRLTNLLMAVPGYAEFSASRDKERAAAIEKQKAEIFAELQADRQALKNWMSSHLTSAKLPEVVEEVKALDEISDTNDLDSLTDAQEGVRAMIARQALAGELETAKATGSQSGNSASQESNSATYAVTELNKALLRGPLEGVVILYNAGPKAPSLLRTIFGQFSLTKNQAWICLFGPERTPALDKALLGAIDPLGGKAINVKSDCGANDLDGADLFLVQRKTFLEAPPTLQAAYLEGMEDKTIRVFDPIRFEDIKAGMESDQTLALKIAQEVASATREGYGGILLTSSSDRICSVVDGNAAVHEATIGKIADFAGMSGSTVSYPSIDKAYEDVRHEQCRVLYASAANLKATSEALARDGVHFVFAPVWLDQSEAASTAAKLDAAKQETIRAAEAKRVAADEEKKIAAQREADEKSSQSARQLDLRQKNGPAATALLNLFSDSLKRTVLGTADKANTSSGINVETLFPDFARWNASLSQDNWKATDVISAVEDYGTVNWKGRNLDGIVVKATVKMASAERGQYKDECFLFGAVVDNEFQMVRDPYETKCNETQTSAQWAVGHELKSLWIAN</sequence>
<organism evidence="4 5">
    <name type="scientific">Mesorhizobium hawassense</name>
    <dbReference type="NCBI Taxonomy" id="1209954"/>
    <lineage>
        <taxon>Bacteria</taxon>
        <taxon>Pseudomonadati</taxon>
        <taxon>Pseudomonadota</taxon>
        <taxon>Alphaproteobacteria</taxon>
        <taxon>Hyphomicrobiales</taxon>
        <taxon>Phyllobacteriaceae</taxon>
        <taxon>Mesorhizobium</taxon>
    </lineage>
</organism>
<evidence type="ECO:0000259" key="3">
    <source>
        <dbReference type="Pfam" id="PF01471"/>
    </source>
</evidence>
<feature type="signal peptide" evidence="2">
    <location>
        <begin position="1"/>
        <end position="20"/>
    </location>
</feature>
<evidence type="ECO:0000256" key="1">
    <source>
        <dbReference type="SAM" id="MobiDB-lite"/>
    </source>
</evidence>
<dbReference type="AlphaFoldDB" id="A0A330HQ82"/>
<dbReference type="SUPFAM" id="SSF47090">
    <property type="entry name" value="PGBD-like"/>
    <property type="match status" value="1"/>
</dbReference>
<feature type="compositionally biased region" description="Basic and acidic residues" evidence="1">
    <location>
        <begin position="796"/>
        <end position="807"/>
    </location>
</feature>
<evidence type="ECO:0000313" key="4">
    <source>
        <dbReference type="EMBL" id="RAZ88884.1"/>
    </source>
</evidence>
<feature type="domain" description="Peptidoglycan binding-like" evidence="3">
    <location>
        <begin position="154"/>
        <end position="194"/>
    </location>
</feature>
<gene>
    <name evidence="4" type="ORF">DPM33_20855</name>
</gene>
<reference evidence="4 5" key="1">
    <citation type="submission" date="2018-07" db="EMBL/GenBank/DDBJ databases">
        <title>Diversity of Mesorhizobium strains in Brazil.</title>
        <authorList>
            <person name="Helene L.C.F."/>
            <person name="Dall'Agnol R."/>
            <person name="Delamuta J.R.M."/>
            <person name="Hungria M."/>
        </authorList>
    </citation>
    <scope>NUCLEOTIDE SEQUENCE [LARGE SCALE GENOMIC DNA]</scope>
    <source>
        <strain evidence="4 5">AC99b</strain>
    </source>
</reference>
<accession>A0A330HQ82</accession>
<dbReference type="InterPro" id="IPR036365">
    <property type="entry name" value="PGBD-like_sf"/>
</dbReference>
<evidence type="ECO:0000313" key="5">
    <source>
        <dbReference type="Proteomes" id="UP000251558"/>
    </source>
</evidence>